<dbReference type="Pfam" id="PF04488">
    <property type="entry name" value="Gly_transf_sug"/>
    <property type="match status" value="1"/>
</dbReference>
<dbReference type="GO" id="GO:0016020">
    <property type="term" value="C:membrane"/>
    <property type="evidence" value="ECO:0007669"/>
    <property type="project" value="GOC"/>
</dbReference>
<reference evidence="2" key="1">
    <citation type="journal article" date="2020" name="Nature">
        <title>Giant virus diversity and host interactions through global metagenomics.</title>
        <authorList>
            <person name="Schulz F."/>
            <person name="Roux S."/>
            <person name="Paez-Espino D."/>
            <person name="Jungbluth S."/>
            <person name="Walsh D.A."/>
            <person name="Denef V.J."/>
            <person name="McMahon K.D."/>
            <person name="Konstantinidis K.T."/>
            <person name="Eloe-Fadrosh E.A."/>
            <person name="Kyrpides N.C."/>
            <person name="Woyke T."/>
        </authorList>
    </citation>
    <scope>NUCLEOTIDE SEQUENCE</scope>
    <source>
        <strain evidence="2">GVMAG-M-3300023174-134</strain>
    </source>
</reference>
<dbReference type="InterPro" id="IPR007577">
    <property type="entry name" value="GlycoTrfase_DXD_sugar-bd_CS"/>
</dbReference>
<name>A0A6C0DC45_9ZZZZ</name>
<keyword evidence="1" id="KW-0808">Transferase</keyword>
<dbReference type="PANTHER" id="PTHR32385">
    <property type="entry name" value="MANNOSYL PHOSPHORYLINOSITOL CERAMIDE SYNTHASE"/>
    <property type="match status" value="1"/>
</dbReference>
<protein>
    <recommendedName>
        <fullName evidence="3">Glycosyltransferase</fullName>
    </recommendedName>
</protein>
<dbReference type="SUPFAM" id="SSF53448">
    <property type="entry name" value="Nucleotide-diphospho-sugar transferases"/>
    <property type="match status" value="1"/>
</dbReference>
<dbReference type="GO" id="GO:0000030">
    <property type="term" value="F:mannosyltransferase activity"/>
    <property type="evidence" value="ECO:0007669"/>
    <property type="project" value="TreeGrafter"/>
</dbReference>
<proteinExistence type="predicted"/>
<sequence length="207" mass="24361">MIPKVIVQTSRNGIPDYVVEMIREKSPGWQYIHFTDHDIIDFFIQNPIREFPNVIQKFYSYSYGEHRADLFRYYYLYVKGGVYIDSDAMIEDNIENIVKNYDFFSVNSSYLPGSIFQGFIGCIPCNIVIYEALCDLYSMSNENLTQDFHILCKNMYQFANLYSNVCFVKLYQEQPVKNNCYNIVDSENGDRLVLVHYSETKVIPPRN</sequence>
<dbReference type="AlphaFoldDB" id="A0A6C0DC45"/>
<dbReference type="InterPro" id="IPR051706">
    <property type="entry name" value="Glycosyltransferase_domain"/>
</dbReference>
<dbReference type="Gene3D" id="3.90.550.20">
    <property type="match status" value="1"/>
</dbReference>
<dbReference type="PANTHER" id="PTHR32385:SF15">
    <property type="entry name" value="INOSITOL PHOSPHOCERAMIDE MANNOSYLTRANSFERASE 1"/>
    <property type="match status" value="1"/>
</dbReference>
<organism evidence="2">
    <name type="scientific">viral metagenome</name>
    <dbReference type="NCBI Taxonomy" id="1070528"/>
    <lineage>
        <taxon>unclassified sequences</taxon>
        <taxon>metagenomes</taxon>
        <taxon>organismal metagenomes</taxon>
    </lineage>
</organism>
<dbReference type="EMBL" id="MN739578">
    <property type="protein sequence ID" value="QHT13983.1"/>
    <property type="molecule type" value="Genomic_DNA"/>
</dbReference>
<accession>A0A6C0DC45</accession>
<evidence type="ECO:0008006" key="3">
    <source>
        <dbReference type="Google" id="ProtNLM"/>
    </source>
</evidence>
<dbReference type="InterPro" id="IPR029044">
    <property type="entry name" value="Nucleotide-diphossugar_trans"/>
</dbReference>
<evidence type="ECO:0000313" key="2">
    <source>
        <dbReference type="EMBL" id="QHT13983.1"/>
    </source>
</evidence>
<dbReference type="GO" id="GO:0051999">
    <property type="term" value="P:mannosyl-inositol phosphorylceramide biosynthetic process"/>
    <property type="evidence" value="ECO:0007669"/>
    <property type="project" value="TreeGrafter"/>
</dbReference>
<evidence type="ECO:0000256" key="1">
    <source>
        <dbReference type="ARBA" id="ARBA00022679"/>
    </source>
</evidence>